<dbReference type="NCBIfam" id="TIGR04215">
    <property type="entry name" value="choice_anch_A"/>
    <property type="match status" value="2"/>
</dbReference>
<dbReference type="RefSeq" id="WP_320498921.1">
    <property type="nucleotide sequence ID" value="NZ_JAXCLX010000001.1"/>
</dbReference>
<evidence type="ECO:0000313" key="5">
    <source>
        <dbReference type="Proteomes" id="UP001271769"/>
    </source>
</evidence>
<feature type="transmembrane region" description="Helical" evidence="1">
    <location>
        <begin position="360"/>
        <end position="377"/>
    </location>
</feature>
<feature type="chain" id="PRO_5045372357" evidence="2">
    <location>
        <begin position="31"/>
        <end position="392"/>
    </location>
</feature>
<feature type="domain" description="Choice-of-anchor A" evidence="3">
    <location>
        <begin position="119"/>
        <end position="346"/>
    </location>
</feature>
<keyword evidence="1" id="KW-0472">Membrane</keyword>
<evidence type="ECO:0000256" key="2">
    <source>
        <dbReference type="SAM" id="SignalP"/>
    </source>
</evidence>
<sequence>MKANTGKSTTRALALACCAALSLAAAPAKAEPVSANAILDSYNLIVFGDLTSSSHVDGKTFVSGNVTGGDYGQHYSELPVDGVPTLTVGGDLKGNVNMNGSGLTVGGNIATNNLNLNKGGDIKVGGNITSNLNANFNGNGDLYAKGSVTNNANVNANGGDIYLGGTVQSGNANANGGGQKFVNSAVPATVVPDVASEAATIKETLTTYSSYLSNLVANSATSGTGKVTFDAAPGADGVAVFNISDAVAFFGGANEFQFNLNGAKSIVINVSGAAGSLITIAANFLAGIATELADNTVWNFVDATDIVINNQFGGSILALLAHVTNNANIEGTLVAGKVTQNAEIHYNGGKDLPPVTKTPIPAALPLFAAALGGLAYARRVRNRRGQSTRAAA</sequence>
<dbReference type="Pfam" id="PF20597">
    <property type="entry name" value="pAdhesive_15"/>
    <property type="match status" value="1"/>
</dbReference>
<feature type="signal peptide" evidence="2">
    <location>
        <begin position="1"/>
        <end position="30"/>
    </location>
</feature>
<protein>
    <submittedName>
        <fullName evidence="4">Collagen-binding domain-containing protein</fullName>
    </submittedName>
</protein>
<keyword evidence="2" id="KW-0732">Signal</keyword>
<keyword evidence="1" id="KW-1133">Transmembrane helix</keyword>
<gene>
    <name evidence="4" type="ORF">SMD31_01785</name>
</gene>
<comment type="caution">
    <text evidence="4">The sequence shown here is derived from an EMBL/GenBank/DDBJ whole genome shotgun (WGS) entry which is preliminary data.</text>
</comment>
<dbReference type="Gene3D" id="2.160.20.120">
    <property type="match status" value="1"/>
</dbReference>
<organism evidence="4 5">
    <name type="scientific">Dongia rigui</name>
    <dbReference type="NCBI Taxonomy" id="940149"/>
    <lineage>
        <taxon>Bacteria</taxon>
        <taxon>Pseudomonadati</taxon>
        <taxon>Pseudomonadota</taxon>
        <taxon>Alphaproteobacteria</taxon>
        <taxon>Rhodospirillales</taxon>
        <taxon>Dongiaceae</taxon>
        <taxon>Dongia</taxon>
    </lineage>
</organism>
<name>A0ABU5DTU6_9PROT</name>
<evidence type="ECO:0000259" key="3">
    <source>
        <dbReference type="Pfam" id="PF20597"/>
    </source>
</evidence>
<reference evidence="4 5" key="1">
    <citation type="journal article" date="2013" name="Antonie Van Leeuwenhoek">
        <title>Dongia rigui sp. nov., isolated from freshwater of a large wetland in Korea.</title>
        <authorList>
            <person name="Baik K.S."/>
            <person name="Hwang Y.M."/>
            <person name="Choi J.S."/>
            <person name="Kwon J."/>
            <person name="Seong C.N."/>
        </authorList>
    </citation>
    <scope>NUCLEOTIDE SEQUENCE [LARGE SCALE GENOMIC DNA]</scope>
    <source>
        <strain evidence="4 5">04SU4-P</strain>
    </source>
</reference>
<keyword evidence="5" id="KW-1185">Reference proteome</keyword>
<dbReference type="EMBL" id="JAXCLX010000001">
    <property type="protein sequence ID" value="MDY0870628.1"/>
    <property type="molecule type" value="Genomic_DNA"/>
</dbReference>
<dbReference type="Proteomes" id="UP001271769">
    <property type="component" value="Unassembled WGS sequence"/>
</dbReference>
<evidence type="ECO:0000313" key="4">
    <source>
        <dbReference type="EMBL" id="MDY0870628.1"/>
    </source>
</evidence>
<keyword evidence="4" id="KW-0176">Collagen</keyword>
<keyword evidence="1" id="KW-0812">Transmembrane</keyword>
<proteinExistence type="predicted"/>
<evidence type="ECO:0000256" key="1">
    <source>
        <dbReference type="SAM" id="Phobius"/>
    </source>
</evidence>
<dbReference type="InterPro" id="IPR026588">
    <property type="entry name" value="Choice_anch_A"/>
</dbReference>
<accession>A0ABU5DTU6</accession>